<dbReference type="RefSeq" id="WP_302706869.1">
    <property type="nucleotide sequence ID" value="NZ_JAULSC010000005.1"/>
</dbReference>
<keyword evidence="3 6" id="KW-0808">Transferase</keyword>
<dbReference type="EMBL" id="JAULSC010000005">
    <property type="protein sequence ID" value="MDO3395507.1"/>
    <property type="molecule type" value="Genomic_DNA"/>
</dbReference>
<dbReference type="Pfam" id="PF00534">
    <property type="entry name" value="Glycos_transf_1"/>
    <property type="match status" value="1"/>
</dbReference>
<gene>
    <name evidence="6" type="ORF">QWJ41_07260</name>
</gene>
<feature type="domain" description="Glycosyltransferase subfamily 4-like N-terminal" evidence="5">
    <location>
        <begin position="13"/>
        <end position="163"/>
    </location>
</feature>
<evidence type="ECO:0000256" key="1">
    <source>
        <dbReference type="ARBA" id="ARBA00009481"/>
    </source>
</evidence>
<evidence type="ECO:0000313" key="7">
    <source>
        <dbReference type="Proteomes" id="UP001168363"/>
    </source>
</evidence>
<comment type="similarity">
    <text evidence="1">Belongs to the glycosyltransferase group 1 family. Glycosyltransferase 4 subfamily.</text>
</comment>
<dbReference type="Pfam" id="PF13439">
    <property type="entry name" value="Glyco_transf_4"/>
    <property type="match status" value="1"/>
</dbReference>
<feature type="domain" description="Glycosyl transferase family 1" evidence="4">
    <location>
        <begin position="176"/>
        <end position="329"/>
    </location>
</feature>
<keyword evidence="7" id="KW-1185">Reference proteome</keyword>
<dbReference type="EC" id="2.4.-.-" evidence="6"/>
<evidence type="ECO:0000259" key="5">
    <source>
        <dbReference type="Pfam" id="PF13439"/>
    </source>
</evidence>
<sequence length="372" mass="38871">MRLLMSIAEMGSGGAETLVADLAAALVVDGHRVCVASDEGWRAGGLAAAGIEHLRVPMRVPGTRRLAAASARVARWSVRGRPDLVHAHNVRATLTGRLGTLATGRPPVLSTVHGLAPGDYAPAVRVLERWSDLVVAVSDSVAADLVLHGLPQERVRVVPNAVPVPVLASRAAARLSLGLARDEQVALCVARLVPPKRQDLLVGAWARRASGTLLVVGDGPERERLDRLIGRLGLRGRVRLLGTRSDVPALLAASDVAVVASDREGLSMAALESLAAGVPLVASRVGGLVELAGAAELVEPGEVEALHDGLSAVLDDPHHAQRLVARGRELVAQRYSVDAMRADYLGLYAELGVGDEIGGAAPRCTFGHWVDG</sequence>
<dbReference type="Gene3D" id="3.40.50.2000">
    <property type="entry name" value="Glycogen Phosphorylase B"/>
    <property type="match status" value="2"/>
</dbReference>
<organism evidence="6 7">
    <name type="scientific">Nocardioides cremeus</name>
    <dbReference type="NCBI Taxonomy" id="3058044"/>
    <lineage>
        <taxon>Bacteria</taxon>
        <taxon>Bacillati</taxon>
        <taxon>Actinomycetota</taxon>
        <taxon>Actinomycetes</taxon>
        <taxon>Propionibacteriales</taxon>
        <taxon>Nocardioidaceae</taxon>
        <taxon>Nocardioides</taxon>
    </lineage>
</organism>
<dbReference type="GO" id="GO:0016757">
    <property type="term" value="F:glycosyltransferase activity"/>
    <property type="evidence" value="ECO:0007669"/>
    <property type="project" value="UniProtKB-KW"/>
</dbReference>
<evidence type="ECO:0000313" key="6">
    <source>
        <dbReference type="EMBL" id="MDO3395507.1"/>
    </source>
</evidence>
<dbReference type="SUPFAM" id="SSF53756">
    <property type="entry name" value="UDP-Glycosyltransferase/glycogen phosphorylase"/>
    <property type="match status" value="1"/>
</dbReference>
<dbReference type="InterPro" id="IPR001296">
    <property type="entry name" value="Glyco_trans_1"/>
</dbReference>
<evidence type="ECO:0000259" key="4">
    <source>
        <dbReference type="Pfam" id="PF00534"/>
    </source>
</evidence>
<dbReference type="InterPro" id="IPR028098">
    <property type="entry name" value="Glyco_trans_4-like_N"/>
</dbReference>
<reference evidence="6" key="1">
    <citation type="submission" date="2023-06" db="EMBL/GenBank/DDBJ databases">
        <title>Genome sequence of Nocardioides sp. SOB44.</title>
        <authorList>
            <person name="Zhang G."/>
        </authorList>
    </citation>
    <scope>NUCLEOTIDE SEQUENCE</scope>
    <source>
        <strain evidence="6">SOB44</strain>
    </source>
</reference>
<dbReference type="PANTHER" id="PTHR12526">
    <property type="entry name" value="GLYCOSYLTRANSFERASE"/>
    <property type="match status" value="1"/>
</dbReference>
<evidence type="ECO:0000256" key="2">
    <source>
        <dbReference type="ARBA" id="ARBA00022676"/>
    </source>
</evidence>
<dbReference type="Proteomes" id="UP001168363">
    <property type="component" value="Unassembled WGS sequence"/>
</dbReference>
<proteinExistence type="inferred from homology"/>
<dbReference type="PANTHER" id="PTHR12526:SF640">
    <property type="entry name" value="COLANIC ACID BIOSYNTHESIS GLYCOSYLTRANSFERASE WCAL-RELATED"/>
    <property type="match status" value="1"/>
</dbReference>
<comment type="caution">
    <text evidence="6">The sequence shown here is derived from an EMBL/GenBank/DDBJ whole genome shotgun (WGS) entry which is preliminary data.</text>
</comment>
<evidence type="ECO:0000256" key="3">
    <source>
        <dbReference type="ARBA" id="ARBA00022679"/>
    </source>
</evidence>
<protein>
    <submittedName>
        <fullName evidence="6">Glycosyltransferase</fullName>
        <ecNumber evidence="6">2.4.-.-</ecNumber>
    </submittedName>
</protein>
<accession>A0ABT8TT36</accession>
<keyword evidence="2 6" id="KW-0328">Glycosyltransferase</keyword>
<name>A0ABT8TT36_9ACTN</name>